<accession>A0A9N9IIP5</accession>
<reference evidence="1" key="1">
    <citation type="submission" date="2021-06" db="EMBL/GenBank/DDBJ databases">
        <authorList>
            <person name="Kallberg Y."/>
            <person name="Tangrot J."/>
            <person name="Rosling A."/>
        </authorList>
    </citation>
    <scope>NUCLEOTIDE SEQUENCE</scope>
    <source>
        <strain evidence="1">IN212</strain>
    </source>
</reference>
<name>A0A9N9IIP5_9GLOM</name>
<comment type="caution">
    <text evidence="1">The sequence shown here is derived from an EMBL/GenBank/DDBJ whole genome shotgun (WGS) entry which is preliminary data.</text>
</comment>
<dbReference type="EMBL" id="CAJVPZ010029770">
    <property type="protein sequence ID" value="CAG8735050.1"/>
    <property type="molecule type" value="Genomic_DNA"/>
</dbReference>
<dbReference type="Proteomes" id="UP000789396">
    <property type="component" value="Unassembled WGS sequence"/>
</dbReference>
<organism evidence="1 2">
    <name type="scientific">Racocetra fulgida</name>
    <dbReference type="NCBI Taxonomy" id="60492"/>
    <lineage>
        <taxon>Eukaryota</taxon>
        <taxon>Fungi</taxon>
        <taxon>Fungi incertae sedis</taxon>
        <taxon>Mucoromycota</taxon>
        <taxon>Glomeromycotina</taxon>
        <taxon>Glomeromycetes</taxon>
        <taxon>Diversisporales</taxon>
        <taxon>Gigasporaceae</taxon>
        <taxon>Racocetra</taxon>
    </lineage>
</organism>
<gene>
    <name evidence="1" type="ORF">RFULGI_LOCUS12430</name>
</gene>
<protein>
    <submittedName>
        <fullName evidence="1">14154_t:CDS:1</fullName>
    </submittedName>
</protein>
<dbReference type="AlphaFoldDB" id="A0A9N9IIP5"/>
<feature type="non-terminal residue" evidence="1">
    <location>
        <position position="52"/>
    </location>
</feature>
<proteinExistence type="predicted"/>
<evidence type="ECO:0000313" key="2">
    <source>
        <dbReference type="Proteomes" id="UP000789396"/>
    </source>
</evidence>
<evidence type="ECO:0000313" key="1">
    <source>
        <dbReference type="EMBL" id="CAG8735050.1"/>
    </source>
</evidence>
<feature type="non-terminal residue" evidence="1">
    <location>
        <position position="1"/>
    </location>
</feature>
<keyword evidence="2" id="KW-1185">Reference proteome</keyword>
<sequence length="52" mass="6230">VNKEIAYLEILNIADDDNNNIEEIIVDNKNEFFYNLFDLEDIIVNYFTNNEE</sequence>